<gene>
    <name evidence="1" type="ORF">J2W55_002109</name>
</gene>
<evidence type="ECO:0000313" key="2">
    <source>
        <dbReference type="Proteomes" id="UP001247620"/>
    </source>
</evidence>
<dbReference type="Proteomes" id="UP001247620">
    <property type="component" value="Unassembled WGS sequence"/>
</dbReference>
<sequence>MNNKFSASTEPFVAEEPGICRALFAGSISLWVTLYRVGHTSGINIPESWIGDAACINSIIVF</sequence>
<protein>
    <submittedName>
        <fullName evidence="1">Uncharacterized protein</fullName>
    </submittedName>
</protein>
<reference evidence="1 2" key="1">
    <citation type="submission" date="2023-07" db="EMBL/GenBank/DDBJ databases">
        <title>Sorghum-associated microbial communities from plants grown in Nebraska, USA.</title>
        <authorList>
            <person name="Schachtman D."/>
        </authorList>
    </citation>
    <scope>NUCLEOTIDE SEQUENCE [LARGE SCALE GENOMIC DNA]</scope>
    <source>
        <strain evidence="1 2">3262</strain>
    </source>
</reference>
<keyword evidence="2" id="KW-1185">Reference proteome</keyword>
<name>A0ABU1TA36_9SPHI</name>
<dbReference type="EMBL" id="JAVDUU010000002">
    <property type="protein sequence ID" value="MDR6942267.1"/>
    <property type="molecule type" value="Genomic_DNA"/>
</dbReference>
<accession>A0ABU1TA36</accession>
<organism evidence="1 2">
    <name type="scientific">Mucilaginibacter pocheonensis</name>
    <dbReference type="NCBI Taxonomy" id="398050"/>
    <lineage>
        <taxon>Bacteria</taxon>
        <taxon>Pseudomonadati</taxon>
        <taxon>Bacteroidota</taxon>
        <taxon>Sphingobacteriia</taxon>
        <taxon>Sphingobacteriales</taxon>
        <taxon>Sphingobacteriaceae</taxon>
        <taxon>Mucilaginibacter</taxon>
    </lineage>
</organism>
<comment type="caution">
    <text evidence="1">The sequence shown here is derived from an EMBL/GenBank/DDBJ whole genome shotgun (WGS) entry which is preliminary data.</text>
</comment>
<proteinExistence type="predicted"/>
<evidence type="ECO:0000313" key="1">
    <source>
        <dbReference type="EMBL" id="MDR6942267.1"/>
    </source>
</evidence>